<comment type="function">
    <text evidence="14">Catalyzes the dephosphorylation of undecaprenyl diphosphate (UPP). Confers resistance to bacitracin.</text>
</comment>
<evidence type="ECO:0000313" key="15">
    <source>
        <dbReference type="EMBL" id="MPV85359.1"/>
    </source>
</evidence>
<evidence type="ECO:0000256" key="12">
    <source>
        <dbReference type="ARBA" id="ARBA00032932"/>
    </source>
</evidence>
<comment type="caution">
    <text evidence="15">The sequence shown here is derived from an EMBL/GenBank/DDBJ whole genome shotgun (WGS) entry which is preliminary data.</text>
</comment>
<dbReference type="PANTHER" id="PTHR30622">
    <property type="entry name" value="UNDECAPRENYL-DIPHOSPHATASE"/>
    <property type="match status" value="1"/>
</dbReference>
<gene>
    <name evidence="14" type="primary">uppP</name>
    <name evidence="15" type="ORF">GCU85_01250</name>
</gene>
<feature type="transmembrane region" description="Helical" evidence="14">
    <location>
        <begin position="184"/>
        <end position="204"/>
    </location>
</feature>
<dbReference type="HAMAP" id="MF_01006">
    <property type="entry name" value="Undec_diphosphatase"/>
    <property type="match status" value="1"/>
</dbReference>
<keyword evidence="9 14" id="KW-0472">Membrane</keyword>
<keyword evidence="5 14" id="KW-1003">Cell membrane</keyword>
<keyword evidence="6 14" id="KW-0812">Transmembrane</keyword>
<dbReference type="Pfam" id="PF02673">
    <property type="entry name" value="BacA"/>
    <property type="match status" value="1"/>
</dbReference>
<dbReference type="AlphaFoldDB" id="A0A6N7EV97"/>
<keyword evidence="14" id="KW-0961">Cell wall biogenesis/degradation</keyword>
<comment type="subcellular location">
    <subcellularLocation>
        <location evidence="1 14">Cell membrane</location>
        <topology evidence="1 14">Multi-pass membrane protein</topology>
    </subcellularLocation>
</comment>
<keyword evidence="10 14" id="KW-0046">Antibiotic resistance</keyword>
<dbReference type="PANTHER" id="PTHR30622:SF4">
    <property type="entry name" value="UNDECAPRENYL-DIPHOSPHATASE"/>
    <property type="match status" value="1"/>
</dbReference>
<keyword evidence="14" id="KW-0133">Cell shape</keyword>
<keyword evidence="14" id="KW-0573">Peptidoglycan synthesis</keyword>
<evidence type="ECO:0000256" key="3">
    <source>
        <dbReference type="ARBA" id="ARBA00012374"/>
    </source>
</evidence>
<dbReference type="GO" id="GO:0005886">
    <property type="term" value="C:plasma membrane"/>
    <property type="evidence" value="ECO:0007669"/>
    <property type="project" value="UniProtKB-SubCell"/>
</dbReference>
<sequence length="265" mass="29243">MDLLQTIFLAIIQGITEFLPISSSAHLILASDFFGWPDQGTAFDLALHVGTLCAVVIYFRHDLWVISRDTTHSLLKRQSVGQSRMGWFLVISTIPAALFGLFLLDIVDSHLRSPEIIVATTIGFAVLLWLSAKVGREDKDMTQLTLKNILLIGIAQALALIPGTSRSGATITMALFLGYDRQTASRFSFLLAVPITFLATLAKISNDALTVSSIPWLHFLLGAVLSFLTAIAAIHYFLRFLNRFGMMPYVIYRLVLAGVIVLFLL</sequence>
<evidence type="ECO:0000256" key="7">
    <source>
        <dbReference type="ARBA" id="ARBA00022801"/>
    </source>
</evidence>
<proteinExistence type="inferred from homology"/>
<keyword evidence="8 14" id="KW-1133">Transmembrane helix</keyword>
<evidence type="ECO:0000256" key="6">
    <source>
        <dbReference type="ARBA" id="ARBA00022692"/>
    </source>
</evidence>
<dbReference type="NCBIfam" id="NF001393">
    <property type="entry name" value="PRK00281.2-4"/>
    <property type="match status" value="1"/>
</dbReference>
<reference evidence="15 16" key="1">
    <citation type="submission" date="2019-10" db="EMBL/GenBank/DDBJ databases">
        <title>Cardiobacteriales fam. a chemoheterotrophic member of the order Cardiobacteriales, and proposal of Cardiobacteriales fam. nov.</title>
        <authorList>
            <person name="Wang C."/>
        </authorList>
    </citation>
    <scope>NUCLEOTIDE SEQUENCE [LARGE SCALE GENOMIC DNA]</scope>
    <source>
        <strain evidence="15 16">ML27</strain>
    </source>
</reference>
<feature type="transmembrane region" description="Helical" evidence="14">
    <location>
        <begin position="40"/>
        <end position="59"/>
    </location>
</feature>
<comment type="catalytic activity">
    <reaction evidence="13 14">
        <text>di-trans,octa-cis-undecaprenyl diphosphate + H2O = di-trans,octa-cis-undecaprenyl phosphate + phosphate + H(+)</text>
        <dbReference type="Rhea" id="RHEA:28094"/>
        <dbReference type="ChEBI" id="CHEBI:15377"/>
        <dbReference type="ChEBI" id="CHEBI:15378"/>
        <dbReference type="ChEBI" id="CHEBI:43474"/>
        <dbReference type="ChEBI" id="CHEBI:58405"/>
        <dbReference type="ChEBI" id="CHEBI:60392"/>
        <dbReference type="EC" id="3.6.1.27"/>
    </reaction>
</comment>
<evidence type="ECO:0000256" key="14">
    <source>
        <dbReference type="HAMAP-Rule" id="MF_01006"/>
    </source>
</evidence>
<evidence type="ECO:0000256" key="11">
    <source>
        <dbReference type="ARBA" id="ARBA00032707"/>
    </source>
</evidence>
<evidence type="ECO:0000256" key="8">
    <source>
        <dbReference type="ARBA" id="ARBA00022989"/>
    </source>
</evidence>
<accession>A0A6N7EV97</accession>
<dbReference type="InParanoid" id="A0A6N7EV97"/>
<keyword evidence="16" id="KW-1185">Reference proteome</keyword>
<dbReference type="GO" id="GO:0046677">
    <property type="term" value="P:response to antibiotic"/>
    <property type="evidence" value="ECO:0007669"/>
    <property type="project" value="UniProtKB-UniRule"/>
</dbReference>
<dbReference type="Proteomes" id="UP000471298">
    <property type="component" value="Unassembled WGS sequence"/>
</dbReference>
<organism evidence="15 16">
    <name type="scientific">Ostreibacterium oceani</name>
    <dbReference type="NCBI Taxonomy" id="2654998"/>
    <lineage>
        <taxon>Bacteria</taxon>
        <taxon>Pseudomonadati</taxon>
        <taxon>Pseudomonadota</taxon>
        <taxon>Gammaproteobacteria</taxon>
        <taxon>Cardiobacteriales</taxon>
        <taxon>Ostreibacteriaceae</taxon>
        <taxon>Ostreibacterium</taxon>
    </lineage>
</organism>
<dbReference type="GO" id="GO:0008360">
    <property type="term" value="P:regulation of cell shape"/>
    <property type="evidence" value="ECO:0007669"/>
    <property type="project" value="UniProtKB-KW"/>
</dbReference>
<evidence type="ECO:0000256" key="4">
    <source>
        <dbReference type="ARBA" id="ARBA00021581"/>
    </source>
</evidence>
<protein>
    <recommendedName>
        <fullName evidence="4 14">Undecaprenyl-diphosphatase</fullName>
        <ecNumber evidence="3 14">3.6.1.27</ecNumber>
    </recommendedName>
    <alternativeName>
        <fullName evidence="12 14">Bacitracin resistance protein</fullName>
    </alternativeName>
    <alternativeName>
        <fullName evidence="11 14">Undecaprenyl pyrophosphate phosphatase</fullName>
    </alternativeName>
</protein>
<dbReference type="GO" id="GO:0009252">
    <property type="term" value="P:peptidoglycan biosynthetic process"/>
    <property type="evidence" value="ECO:0007669"/>
    <property type="project" value="UniProtKB-KW"/>
</dbReference>
<evidence type="ECO:0000256" key="5">
    <source>
        <dbReference type="ARBA" id="ARBA00022475"/>
    </source>
</evidence>
<feature type="transmembrane region" description="Helical" evidence="14">
    <location>
        <begin position="116"/>
        <end position="132"/>
    </location>
</feature>
<dbReference type="FunCoup" id="A0A6N7EV97">
    <property type="interactions" value="266"/>
</dbReference>
<evidence type="ECO:0000256" key="10">
    <source>
        <dbReference type="ARBA" id="ARBA00023251"/>
    </source>
</evidence>
<dbReference type="NCBIfam" id="TIGR00753">
    <property type="entry name" value="undec_PP_bacA"/>
    <property type="match status" value="1"/>
</dbReference>
<evidence type="ECO:0000256" key="13">
    <source>
        <dbReference type="ARBA" id="ARBA00047594"/>
    </source>
</evidence>
<feature type="transmembrane region" description="Helical" evidence="14">
    <location>
        <begin position="144"/>
        <end position="164"/>
    </location>
</feature>
<comment type="miscellaneous">
    <text evidence="14">Bacitracin is thought to be involved in the inhibition of peptidoglycan synthesis by sequestering undecaprenyl diphosphate, thereby reducing the pool of lipid carrier available.</text>
</comment>
<dbReference type="EMBL" id="WHNW01000001">
    <property type="protein sequence ID" value="MPV85359.1"/>
    <property type="molecule type" value="Genomic_DNA"/>
</dbReference>
<evidence type="ECO:0000256" key="2">
    <source>
        <dbReference type="ARBA" id="ARBA00010621"/>
    </source>
</evidence>
<feature type="transmembrane region" description="Helical" evidence="14">
    <location>
        <begin position="216"/>
        <end position="238"/>
    </location>
</feature>
<evidence type="ECO:0000313" key="16">
    <source>
        <dbReference type="Proteomes" id="UP000471298"/>
    </source>
</evidence>
<comment type="similarity">
    <text evidence="2 14">Belongs to the UppP family.</text>
</comment>
<dbReference type="InterPro" id="IPR003824">
    <property type="entry name" value="UppP"/>
</dbReference>
<evidence type="ECO:0000256" key="9">
    <source>
        <dbReference type="ARBA" id="ARBA00023136"/>
    </source>
</evidence>
<dbReference type="GO" id="GO:0071555">
    <property type="term" value="P:cell wall organization"/>
    <property type="evidence" value="ECO:0007669"/>
    <property type="project" value="UniProtKB-KW"/>
</dbReference>
<dbReference type="EC" id="3.6.1.27" evidence="3 14"/>
<feature type="transmembrane region" description="Helical" evidence="14">
    <location>
        <begin position="244"/>
        <end position="264"/>
    </location>
</feature>
<evidence type="ECO:0000256" key="1">
    <source>
        <dbReference type="ARBA" id="ARBA00004651"/>
    </source>
</evidence>
<dbReference type="GO" id="GO:0050380">
    <property type="term" value="F:undecaprenyl-diphosphatase activity"/>
    <property type="evidence" value="ECO:0007669"/>
    <property type="project" value="UniProtKB-UniRule"/>
</dbReference>
<keyword evidence="7 14" id="KW-0378">Hydrolase</keyword>
<dbReference type="RefSeq" id="WP_218110459.1">
    <property type="nucleotide sequence ID" value="NZ_WHNW01000001.1"/>
</dbReference>
<feature type="transmembrane region" description="Helical" evidence="14">
    <location>
        <begin position="85"/>
        <end position="104"/>
    </location>
</feature>
<name>A0A6N7EV97_9GAMM</name>